<dbReference type="eggNOG" id="COG0457">
    <property type="taxonomic scope" value="Bacteria"/>
</dbReference>
<dbReference type="AlphaFoldDB" id="K9WIQ3"/>
<dbReference type="PANTHER" id="PTHR45954">
    <property type="entry name" value="LD33695P"/>
    <property type="match status" value="1"/>
</dbReference>
<keyword evidence="5" id="KW-1185">Reference proteome</keyword>
<dbReference type="RefSeq" id="WP_015183558.1">
    <property type="nucleotide sequence ID" value="NC_019738.1"/>
</dbReference>
<comment type="subcellular location">
    <subcellularLocation>
        <location evidence="1">Cytoplasm</location>
    </subcellularLocation>
</comment>
<evidence type="ECO:0000313" key="4">
    <source>
        <dbReference type="EMBL" id="AFZ19417.1"/>
    </source>
</evidence>
<dbReference type="KEGG" id="mic:Mic7113_3697"/>
<dbReference type="GO" id="GO:0005092">
    <property type="term" value="F:GDP-dissociation inhibitor activity"/>
    <property type="evidence" value="ECO:0007669"/>
    <property type="project" value="TreeGrafter"/>
</dbReference>
<evidence type="ECO:0000256" key="2">
    <source>
        <dbReference type="ARBA" id="ARBA00022490"/>
    </source>
</evidence>
<proteinExistence type="predicted"/>
<reference evidence="4 5" key="1">
    <citation type="submission" date="2012-06" db="EMBL/GenBank/DDBJ databases">
        <title>Finished chromosome of genome of Microcoleus sp. PCC 7113.</title>
        <authorList>
            <consortium name="US DOE Joint Genome Institute"/>
            <person name="Gugger M."/>
            <person name="Coursin T."/>
            <person name="Rippka R."/>
            <person name="Tandeau De Marsac N."/>
            <person name="Huntemann M."/>
            <person name="Wei C.-L."/>
            <person name="Han J."/>
            <person name="Detter J.C."/>
            <person name="Han C."/>
            <person name="Tapia R."/>
            <person name="Chen A."/>
            <person name="Kyrpides N."/>
            <person name="Mavromatis K."/>
            <person name="Markowitz V."/>
            <person name="Szeto E."/>
            <person name="Ivanova N."/>
            <person name="Pagani I."/>
            <person name="Pati A."/>
            <person name="Goodwin L."/>
            <person name="Nordberg H.P."/>
            <person name="Cantor M.N."/>
            <person name="Hua S.X."/>
            <person name="Woyke T."/>
            <person name="Kerfeld C.A."/>
        </authorList>
    </citation>
    <scope>NUCLEOTIDE SEQUENCE [LARGE SCALE GENOMIC DNA]</scope>
    <source>
        <strain evidence="4 5">PCC 7113</strain>
    </source>
</reference>
<sequence>MPDSRPLRDQYIELIDEIVQATLKGKIRSKEQVYQMLLQGVSTGTGEIFDRCLDEQMNATQQQVDNPVSEMKQAKAIRSLRALKTLSGEWERVQEKKRTSQALTGAVQAITTVDSSERLTALLRVIDPNRQQVLNLQQLAQLGKDLQQQAQQSSDPDTAQELQQLSQGITAGLTSWQRLEDYVVSWIYDQNQGLGFEGLPEQRGPWAVWAKQVNSPLPKSLFQAIAQNQSLHEWVDQQPSLELSSWVELAVILQCLQRGLVAWFDKMVYDSKMGAKLSISTFIVFAVIWSQLANALSQAITLAEREVLINGCFQVSLQILRAFAQRDYFPLYGGVFASLNGNSLRDALNYLDEPLRQVEGTQEKARILTLLGYSLRAQGLYDRATAFHQQALEIARGAGDRICEIANLNHLSRICVAQKNYAEAINYSQRALILSRQSGDRLGEANALTNLGYSEVFQAKEQAQLESEVYETAIHYLEQSLQLLARLGDSLGGGYASQQSQSLCFSSLGIAHVVIEQPQKAITYLEQGWQAAQISGDLYLQGVNLAYLAQACYSLQNLAQTLYTGSLGAYLLEQIGSSDWRQPAGLLTILQGQLGAEVFQTLLEQERSKIIAFIGVDGYDYIPQLLQKYRDSM</sequence>
<dbReference type="PANTHER" id="PTHR45954:SF1">
    <property type="entry name" value="LD33695P"/>
    <property type="match status" value="1"/>
</dbReference>
<dbReference type="InterPro" id="IPR019734">
    <property type="entry name" value="TPR_rpt"/>
</dbReference>
<evidence type="ECO:0000313" key="5">
    <source>
        <dbReference type="Proteomes" id="UP000010471"/>
    </source>
</evidence>
<organism evidence="4 5">
    <name type="scientific">Allocoleopsis franciscana PCC 7113</name>
    <dbReference type="NCBI Taxonomy" id="1173027"/>
    <lineage>
        <taxon>Bacteria</taxon>
        <taxon>Bacillati</taxon>
        <taxon>Cyanobacteriota</taxon>
        <taxon>Cyanophyceae</taxon>
        <taxon>Coleofasciculales</taxon>
        <taxon>Coleofasciculaceae</taxon>
        <taxon>Allocoleopsis</taxon>
        <taxon>Allocoleopsis franciscana</taxon>
    </lineage>
</organism>
<dbReference type="InterPro" id="IPR011990">
    <property type="entry name" value="TPR-like_helical_dom_sf"/>
</dbReference>
<dbReference type="GO" id="GO:0005938">
    <property type="term" value="C:cell cortex"/>
    <property type="evidence" value="ECO:0007669"/>
    <property type="project" value="TreeGrafter"/>
</dbReference>
<dbReference type="PATRIC" id="fig|1173027.3.peg.4069"/>
<dbReference type="Proteomes" id="UP000010471">
    <property type="component" value="Chromosome"/>
</dbReference>
<dbReference type="SUPFAM" id="SSF48452">
    <property type="entry name" value="TPR-like"/>
    <property type="match status" value="1"/>
</dbReference>
<evidence type="ECO:0000256" key="1">
    <source>
        <dbReference type="ARBA" id="ARBA00004496"/>
    </source>
</evidence>
<dbReference type="GO" id="GO:0001965">
    <property type="term" value="F:G-protein alpha-subunit binding"/>
    <property type="evidence" value="ECO:0007669"/>
    <property type="project" value="TreeGrafter"/>
</dbReference>
<dbReference type="Pfam" id="PF13424">
    <property type="entry name" value="TPR_12"/>
    <property type="match status" value="1"/>
</dbReference>
<dbReference type="InterPro" id="IPR052386">
    <property type="entry name" value="GPSM"/>
</dbReference>
<evidence type="ECO:0000256" key="3">
    <source>
        <dbReference type="ARBA" id="ARBA00022737"/>
    </source>
</evidence>
<dbReference type="EMBL" id="CP003630">
    <property type="protein sequence ID" value="AFZ19417.1"/>
    <property type="molecule type" value="Genomic_DNA"/>
</dbReference>
<keyword evidence="2" id="KW-0963">Cytoplasm</keyword>
<gene>
    <name evidence="4" type="ORF">Mic7113_3697</name>
</gene>
<accession>K9WIQ3</accession>
<keyword evidence="3" id="KW-0677">Repeat</keyword>
<dbReference type="STRING" id="1173027.Mic7113_3697"/>
<dbReference type="Gene3D" id="1.25.40.10">
    <property type="entry name" value="Tetratricopeptide repeat domain"/>
    <property type="match status" value="1"/>
</dbReference>
<protein>
    <submittedName>
        <fullName evidence="4">Uncharacterized protein</fullName>
    </submittedName>
</protein>
<dbReference type="SMART" id="SM00028">
    <property type="entry name" value="TPR"/>
    <property type="match status" value="3"/>
</dbReference>
<dbReference type="OrthoDB" id="428332at2"/>
<name>K9WIQ3_9CYAN</name>
<dbReference type="HOGENOM" id="CLU_434575_0_0_3"/>